<dbReference type="PANTHER" id="PTHR35936:SF17">
    <property type="entry name" value="ARGININE-BINDING EXTRACELLULAR PROTEIN ARTP"/>
    <property type="match status" value="1"/>
</dbReference>
<sequence length="259" mass="27272">MKRILSPLAVAALALSLAACGSDDDSTSASGVKTVQDGKLTICTDAPFAPFEYEDASTPTGFTGFDIDIATAIADDLELELAVAPTGFDAVQSGTALNAGQCDMGASAITINEDRKATIDFSDPYLDSEQSLLVPADSDVKTLADLKGKKIGTMGTSTGEKYATANAKDADIVSFPDDGKMFQALKAKQVDALLQDIEVNALHQTDGTFTIVETYPTGESYGLAVKKGNTELLEAVNESLQGLRDSKKYDEIHAEYFGS</sequence>
<comment type="subcellular location">
    <subcellularLocation>
        <location evidence="1">Cell envelope</location>
    </subcellularLocation>
</comment>
<dbReference type="Proteomes" id="UP001596098">
    <property type="component" value="Unassembled WGS sequence"/>
</dbReference>
<dbReference type="InterPro" id="IPR018313">
    <property type="entry name" value="SBP_3_CS"/>
</dbReference>
<keyword evidence="9" id="KW-1185">Reference proteome</keyword>
<evidence type="ECO:0000256" key="2">
    <source>
        <dbReference type="ARBA" id="ARBA00010333"/>
    </source>
</evidence>
<dbReference type="Pfam" id="PF00497">
    <property type="entry name" value="SBP_bac_3"/>
    <property type="match status" value="1"/>
</dbReference>
<dbReference type="InterPro" id="IPR001638">
    <property type="entry name" value="Solute-binding_3/MltF_N"/>
</dbReference>
<reference evidence="9" key="1">
    <citation type="journal article" date="2019" name="Int. J. Syst. Evol. Microbiol.">
        <title>The Global Catalogue of Microorganisms (GCM) 10K type strain sequencing project: providing services to taxonomists for standard genome sequencing and annotation.</title>
        <authorList>
            <consortium name="The Broad Institute Genomics Platform"/>
            <consortium name="The Broad Institute Genome Sequencing Center for Infectious Disease"/>
            <person name="Wu L."/>
            <person name="Ma J."/>
        </authorList>
    </citation>
    <scope>NUCLEOTIDE SEQUENCE [LARGE SCALE GENOMIC DNA]</scope>
    <source>
        <strain evidence="9">DFY28</strain>
    </source>
</reference>
<evidence type="ECO:0000256" key="3">
    <source>
        <dbReference type="ARBA" id="ARBA00022729"/>
    </source>
</evidence>
<proteinExistence type="inferred from homology"/>
<evidence type="ECO:0000259" key="6">
    <source>
        <dbReference type="SMART" id="SM00062"/>
    </source>
</evidence>
<dbReference type="EMBL" id="JBHSQI010000003">
    <property type="protein sequence ID" value="MFC6153611.1"/>
    <property type="molecule type" value="Genomic_DNA"/>
</dbReference>
<gene>
    <name evidence="8" type="ORF">ACFPWU_08045</name>
</gene>
<dbReference type="Gene3D" id="3.40.190.10">
    <property type="entry name" value="Periplasmic binding protein-like II"/>
    <property type="match status" value="2"/>
</dbReference>
<evidence type="ECO:0000313" key="8">
    <source>
        <dbReference type="EMBL" id="MFC6153611.1"/>
    </source>
</evidence>
<dbReference type="CDD" id="cd13530">
    <property type="entry name" value="PBP2_peptides_like"/>
    <property type="match status" value="1"/>
</dbReference>
<dbReference type="SMART" id="SM00079">
    <property type="entry name" value="PBPe"/>
    <property type="match status" value="1"/>
</dbReference>
<organism evidence="8 9">
    <name type="scientific">Nocardioides yefusunii</name>
    <dbReference type="NCBI Taxonomy" id="2500546"/>
    <lineage>
        <taxon>Bacteria</taxon>
        <taxon>Bacillati</taxon>
        <taxon>Actinomycetota</taxon>
        <taxon>Actinomycetes</taxon>
        <taxon>Propionibacteriales</taxon>
        <taxon>Nocardioidaceae</taxon>
        <taxon>Nocardioides</taxon>
    </lineage>
</organism>
<evidence type="ECO:0000256" key="5">
    <source>
        <dbReference type="SAM" id="SignalP"/>
    </source>
</evidence>
<dbReference type="PROSITE" id="PS01039">
    <property type="entry name" value="SBP_BACTERIAL_3"/>
    <property type="match status" value="1"/>
</dbReference>
<dbReference type="RefSeq" id="WP_128221411.1">
    <property type="nucleotide sequence ID" value="NZ_CP034929.1"/>
</dbReference>
<feature type="signal peptide" evidence="5">
    <location>
        <begin position="1"/>
        <end position="21"/>
    </location>
</feature>
<feature type="domain" description="Solute-binding protein family 3/N-terminal" evidence="6">
    <location>
        <begin position="39"/>
        <end position="259"/>
    </location>
</feature>
<evidence type="ECO:0000256" key="1">
    <source>
        <dbReference type="ARBA" id="ARBA00004196"/>
    </source>
</evidence>
<dbReference type="SMART" id="SM00062">
    <property type="entry name" value="PBPb"/>
    <property type="match status" value="1"/>
</dbReference>
<dbReference type="InterPro" id="IPR001320">
    <property type="entry name" value="Iontro_rcpt_C"/>
</dbReference>
<name>A0ABW1QVQ7_9ACTN</name>
<feature type="domain" description="Ionotropic glutamate receptor C-terminal" evidence="7">
    <location>
        <begin position="39"/>
        <end position="259"/>
    </location>
</feature>
<comment type="caution">
    <text evidence="8">The sequence shown here is derived from an EMBL/GenBank/DDBJ whole genome shotgun (WGS) entry which is preliminary data.</text>
</comment>
<protein>
    <submittedName>
        <fullName evidence="8">ABC transporter substrate-binding protein</fullName>
    </submittedName>
</protein>
<dbReference type="PROSITE" id="PS51257">
    <property type="entry name" value="PROKAR_LIPOPROTEIN"/>
    <property type="match status" value="1"/>
</dbReference>
<feature type="chain" id="PRO_5046478767" evidence="5">
    <location>
        <begin position="22"/>
        <end position="259"/>
    </location>
</feature>
<dbReference type="PANTHER" id="PTHR35936">
    <property type="entry name" value="MEMBRANE-BOUND LYTIC MUREIN TRANSGLYCOSYLASE F"/>
    <property type="match status" value="1"/>
</dbReference>
<evidence type="ECO:0000259" key="7">
    <source>
        <dbReference type="SMART" id="SM00079"/>
    </source>
</evidence>
<accession>A0ABW1QVQ7</accession>
<evidence type="ECO:0000313" key="9">
    <source>
        <dbReference type="Proteomes" id="UP001596098"/>
    </source>
</evidence>
<dbReference type="SUPFAM" id="SSF53850">
    <property type="entry name" value="Periplasmic binding protein-like II"/>
    <property type="match status" value="1"/>
</dbReference>
<keyword evidence="3 5" id="KW-0732">Signal</keyword>
<evidence type="ECO:0000256" key="4">
    <source>
        <dbReference type="RuleBase" id="RU003744"/>
    </source>
</evidence>
<comment type="similarity">
    <text evidence="2 4">Belongs to the bacterial solute-binding protein 3 family.</text>
</comment>